<dbReference type="Proteomes" id="UP000324222">
    <property type="component" value="Unassembled WGS sequence"/>
</dbReference>
<sequence length="131" mass="13968">MVWRSWRREMPGRGARAGNTFCPCRGGPLMTPCGCAGYADENEQDGTCGGLNAAYLPEHAGSRRIAAIAGISGECAQAEYLLSIHLGARGGHEAAWKCVYLLDGGRRRGGSAFITLLRRLMACGMTLFTSV</sequence>
<name>A0A5B7G0T5_PORTR</name>
<protein>
    <submittedName>
        <fullName evidence="1">Uncharacterized protein</fullName>
    </submittedName>
</protein>
<organism evidence="1 2">
    <name type="scientific">Portunus trituberculatus</name>
    <name type="common">Swimming crab</name>
    <name type="synonym">Neptunus trituberculatus</name>
    <dbReference type="NCBI Taxonomy" id="210409"/>
    <lineage>
        <taxon>Eukaryota</taxon>
        <taxon>Metazoa</taxon>
        <taxon>Ecdysozoa</taxon>
        <taxon>Arthropoda</taxon>
        <taxon>Crustacea</taxon>
        <taxon>Multicrustacea</taxon>
        <taxon>Malacostraca</taxon>
        <taxon>Eumalacostraca</taxon>
        <taxon>Eucarida</taxon>
        <taxon>Decapoda</taxon>
        <taxon>Pleocyemata</taxon>
        <taxon>Brachyura</taxon>
        <taxon>Eubrachyura</taxon>
        <taxon>Portunoidea</taxon>
        <taxon>Portunidae</taxon>
        <taxon>Portuninae</taxon>
        <taxon>Portunus</taxon>
    </lineage>
</organism>
<accession>A0A5B7G0T5</accession>
<gene>
    <name evidence="1" type="ORF">E2C01_045271</name>
</gene>
<comment type="caution">
    <text evidence="1">The sequence shown here is derived from an EMBL/GenBank/DDBJ whole genome shotgun (WGS) entry which is preliminary data.</text>
</comment>
<evidence type="ECO:0000313" key="2">
    <source>
        <dbReference type="Proteomes" id="UP000324222"/>
    </source>
</evidence>
<proteinExistence type="predicted"/>
<dbReference type="AlphaFoldDB" id="A0A5B7G0T5"/>
<evidence type="ECO:0000313" key="1">
    <source>
        <dbReference type="EMBL" id="MPC51426.1"/>
    </source>
</evidence>
<dbReference type="EMBL" id="VSRR010010170">
    <property type="protein sequence ID" value="MPC51426.1"/>
    <property type="molecule type" value="Genomic_DNA"/>
</dbReference>
<reference evidence="1 2" key="1">
    <citation type="submission" date="2019-05" db="EMBL/GenBank/DDBJ databases">
        <title>Another draft genome of Portunus trituberculatus and its Hox gene families provides insights of decapod evolution.</title>
        <authorList>
            <person name="Jeong J.-H."/>
            <person name="Song I."/>
            <person name="Kim S."/>
            <person name="Choi T."/>
            <person name="Kim D."/>
            <person name="Ryu S."/>
            <person name="Kim W."/>
        </authorList>
    </citation>
    <scope>NUCLEOTIDE SEQUENCE [LARGE SCALE GENOMIC DNA]</scope>
    <source>
        <tissue evidence="1">Muscle</tissue>
    </source>
</reference>
<keyword evidence="2" id="KW-1185">Reference proteome</keyword>